<evidence type="ECO:0000313" key="3">
    <source>
        <dbReference type="EMBL" id="KAK8983888.1"/>
    </source>
</evidence>
<keyword evidence="2" id="KW-0472">Membrane</keyword>
<dbReference type="Gene3D" id="1.25.40.10">
    <property type="entry name" value="Tetratricopeptide repeat domain"/>
    <property type="match status" value="2"/>
</dbReference>
<evidence type="ECO:0000256" key="2">
    <source>
        <dbReference type="SAM" id="Phobius"/>
    </source>
</evidence>
<keyword evidence="2" id="KW-1133">Transmembrane helix</keyword>
<dbReference type="Proteomes" id="UP001396334">
    <property type="component" value="Unassembled WGS sequence"/>
</dbReference>
<dbReference type="EMBL" id="JBBPBN010000079">
    <property type="protein sequence ID" value="KAK8983888.1"/>
    <property type="molecule type" value="Genomic_DNA"/>
</dbReference>
<keyword evidence="4" id="KW-1185">Reference proteome</keyword>
<dbReference type="Pfam" id="PF06552">
    <property type="entry name" value="TOM20_plant"/>
    <property type="match status" value="1"/>
</dbReference>
<sequence>MSERSQESESKPELKTGTDPKPLKGKASSIRLNEAGKPESTPNIARPEVLKEEGNRTSTIRRLSDLQSDDEDATSRNSQEGAQQSYQNNAAIELISSVTSADEEGRSRQRVLVYAARRYASALERNPEDYDALYNWALVLQESADNVSPDSTSPSKDSLLEEACKKYDEATRLCPTFHDAFYNWAIAISDRAKMRGRTKEAEELWEQATKNYEKAVKLNWNSPQALNNWGLALQELSTIVPAREKQKTVRAAISKFRAAIQLQFDFHRAIYNLGTVLYGLAEDTIGTGGSTNPKEVSSNELYSQSAIYITAAHALKPNYSVYSSALKLVRSMLPLPHLKDGYLTAPPVGNTTAPHCDWRRTEFFLDHEALQQVVKVEEKKVSRSLSGRIADLATEEKTSIRVDIPDIVSVSASADLTLPPGAGLCIDTTHGPVFLVADSWESLDGWLDAIHLVYTIYARAIYSEGRAELLSPPPHVTGSNHRTMISLYLTQPSSCSSFSLKPPLTPSSISKLKPFHLLSKTQKKKKIRRGICRAEFSPDAPLAAAIGVCMLSSLLLPVIDTRDEDGGGSAIDAGDTRIAVMGIISFIPYFNWLSWVFAWLDTGKRRYAVYSIVYLAPYLRSSLSLSPEDSWLPIASIIFCIVHVQLEASIKNGDIQGFQIFNKTAKRLSSRSKVEDSHFDGHQEPEMRKEHRNLPDAEEQARNEIRKWGIPRNPDEHHEQLNGDWDDDDDDGSEH</sequence>
<feature type="transmembrane region" description="Helical" evidence="2">
    <location>
        <begin position="579"/>
        <end position="600"/>
    </location>
</feature>
<accession>A0ABR2P609</accession>
<dbReference type="InterPro" id="IPR053277">
    <property type="entry name" value="Endomembrane_traffic_mod"/>
</dbReference>
<organism evidence="3 4">
    <name type="scientific">Hibiscus sabdariffa</name>
    <name type="common">roselle</name>
    <dbReference type="NCBI Taxonomy" id="183260"/>
    <lineage>
        <taxon>Eukaryota</taxon>
        <taxon>Viridiplantae</taxon>
        <taxon>Streptophyta</taxon>
        <taxon>Embryophyta</taxon>
        <taxon>Tracheophyta</taxon>
        <taxon>Spermatophyta</taxon>
        <taxon>Magnoliopsida</taxon>
        <taxon>eudicotyledons</taxon>
        <taxon>Gunneridae</taxon>
        <taxon>Pentapetalae</taxon>
        <taxon>rosids</taxon>
        <taxon>malvids</taxon>
        <taxon>Malvales</taxon>
        <taxon>Malvaceae</taxon>
        <taxon>Malvoideae</taxon>
        <taxon>Hibiscus</taxon>
    </lineage>
</organism>
<comment type="caution">
    <text evidence="3">The sequence shown here is derived from an EMBL/GenBank/DDBJ whole genome shotgun (WGS) entry which is preliminary data.</text>
</comment>
<reference evidence="3 4" key="1">
    <citation type="journal article" date="2024" name="G3 (Bethesda)">
        <title>Genome assembly of Hibiscus sabdariffa L. provides insights into metabolisms of medicinal natural products.</title>
        <authorList>
            <person name="Kim T."/>
        </authorList>
    </citation>
    <scope>NUCLEOTIDE SEQUENCE [LARGE SCALE GENOMIC DNA]</scope>
    <source>
        <strain evidence="3">TK-2024</strain>
        <tissue evidence="3">Old leaves</tissue>
    </source>
</reference>
<dbReference type="InterPro" id="IPR011990">
    <property type="entry name" value="TPR-like_helical_dom_sf"/>
</dbReference>
<protein>
    <recommendedName>
        <fullName evidence="5">Protein HLB1</fullName>
    </recommendedName>
</protein>
<gene>
    <name evidence="3" type="ORF">V6N11_009670</name>
</gene>
<dbReference type="PANTHER" id="PTHR45005:SF2">
    <property type="entry name" value="PROTEIN HLB1"/>
    <property type="match status" value="1"/>
</dbReference>
<feature type="compositionally biased region" description="Polar residues" evidence="1">
    <location>
        <begin position="75"/>
        <end position="88"/>
    </location>
</feature>
<evidence type="ECO:0008006" key="5">
    <source>
        <dbReference type="Google" id="ProtNLM"/>
    </source>
</evidence>
<evidence type="ECO:0000256" key="1">
    <source>
        <dbReference type="SAM" id="MobiDB-lite"/>
    </source>
</evidence>
<feature type="compositionally biased region" description="Acidic residues" evidence="1">
    <location>
        <begin position="724"/>
        <end position="735"/>
    </location>
</feature>
<feature type="region of interest" description="Disordered" evidence="1">
    <location>
        <begin position="1"/>
        <end position="88"/>
    </location>
</feature>
<dbReference type="PANTHER" id="PTHR45005">
    <property type="match status" value="1"/>
</dbReference>
<feature type="compositionally biased region" description="Basic and acidic residues" evidence="1">
    <location>
        <begin position="672"/>
        <end position="721"/>
    </location>
</feature>
<keyword evidence="2" id="KW-0812">Transmembrane</keyword>
<evidence type="ECO:0000313" key="4">
    <source>
        <dbReference type="Proteomes" id="UP001396334"/>
    </source>
</evidence>
<feature type="region of interest" description="Disordered" evidence="1">
    <location>
        <begin position="672"/>
        <end position="735"/>
    </location>
</feature>
<feature type="compositionally biased region" description="Basic and acidic residues" evidence="1">
    <location>
        <begin position="1"/>
        <end position="22"/>
    </location>
</feature>
<dbReference type="SUPFAM" id="SSF48452">
    <property type="entry name" value="TPR-like"/>
    <property type="match status" value="1"/>
</dbReference>
<proteinExistence type="predicted"/>
<name>A0ABR2P609_9ROSI</name>